<accession>A0A6A6P9Q2</accession>
<dbReference type="EMBL" id="MU001673">
    <property type="protein sequence ID" value="KAF2460608.1"/>
    <property type="molecule type" value="Genomic_DNA"/>
</dbReference>
<dbReference type="InterPro" id="IPR029191">
    <property type="entry name" value="Uds1"/>
</dbReference>
<proteinExistence type="predicted"/>
<protein>
    <submittedName>
        <fullName evidence="4">Up-regulated during septation-domain-containing protein</fullName>
    </submittedName>
</protein>
<feature type="compositionally biased region" description="Basic and acidic residues" evidence="2">
    <location>
        <begin position="228"/>
        <end position="238"/>
    </location>
</feature>
<feature type="domain" description="Up-regulated during septation protein 1" evidence="3">
    <location>
        <begin position="363"/>
        <end position="480"/>
    </location>
</feature>
<sequence>MTHIANCMRTDAENLCFAEETVQPPRNNALMEAAKMVESQALPRRQLKHSKSQKFQLQPPEGNPQSSSSQVSPNTDKSIALSAGRSPTSLSDTAVGRDGLGIFRSRAGSISRRRKVSVPELGSTMTTVQEQSVDSPTIPGRPPLRSAVTEPYGHERSNSAPGSGWRYGPFGDAMVSCVTGPAPFEQNSTALSSGAILRTQLADQHKPLSPIISPTKPVLKIDTAAESSNERSEAKPEVPPKSPCPEQRGSPSTKASALSARTPVLTPSTNPSSVSSPGSAMDRQGSPNAWAKRENPPAHTRNTSENSVLDRGRPFKRSEKRQRNRAFSEAQSPDIDRSALWQLPRGQRATEASASMRTMEKESLRNQAMGQAEKFEVLGSKDVAALSKELRALDERCEYLRKTYKSLRSGRQRLHTRMISYLKRSETLIFSRESLLKQEEALAELDLSIDDWILKLEQAENRRLRVRQKLLEHVAAAITLSPSASEQDQMVVSTPPRSPVKAESPNRGERRDVESIRIYADGHVLSLFSDIEKAIGQMCEAC</sequence>
<evidence type="ECO:0000259" key="3">
    <source>
        <dbReference type="Pfam" id="PF15456"/>
    </source>
</evidence>
<dbReference type="Proteomes" id="UP000799766">
    <property type="component" value="Unassembled WGS sequence"/>
</dbReference>
<gene>
    <name evidence="4" type="ORF">BDY21DRAFT_168497</name>
</gene>
<dbReference type="OrthoDB" id="5429395at2759"/>
<feature type="region of interest" description="Disordered" evidence="2">
    <location>
        <begin position="207"/>
        <end position="358"/>
    </location>
</feature>
<feature type="coiled-coil region" evidence="1">
    <location>
        <begin position="442"/>
        <end position="469"/>
    </location>
</feature>
<feature type="compositionally biased region" description="Basic and acidic residues" evidence="2">
    <location>
        <begin position="308"/>
        <end position="317"/>
    </location>
</feature>
<evidence type="ECO:0000256" key="1">
    <source>
        <dbReference type="SAM" id="Coils"/>
    </source>
</evidence>
<organism evidence="4 5">
    <name type="scientific">Lineolata rhizophorae</name>
    <dbReference type="NCBI Taxonomy" id="578093"/>
    <lineage>
        <taxon>Eukaryota</taxon>
        <taxon>Fungi</taxon>
        <taxon>Dikarya</taxon>
        <taxon>Ascomycota</taxon>
        <taxon>Pezizomycotina</taxon>
        <taxon>Dothideomycetes</taxon>
        <taxon>Dothideomycetes incertae sedis</taxon>
        <taxon>Lineolatales</taxon>
        <taxon>Lineolataceae</taxon>
        <taxon>Lineolata</taxon>
    </lineage>
</organism>
<feature type="compositionally biased region" description="Low complexity" evidence="2">
    <location>
        <begin position="262"/>
        <end position="279"/>
    </location>
</feature>
<feature type="region of interest" description="Disordered" evidence="2">
    <location>
        <begin position="485"/>
        <end position="509"/>
    </location>
</feature>
<name>A0A6A6P9Q2_9PEZI</name>
<keyword evidence="5" id="KW-1185">Reference proteome</keyword>
<feature type="compositionally biased region" description="Low complexity" evidence="2">
    <location>
        <begin position="63"/>
        <end position="74"/>
    </location>
</feature>
<evidence type="ECO:0000256" key="2">
    <source>
        <dbReference type="SAM" id="MobiDB-lite"/>
    </source>
</evidence>
<keyword evidence="1" id="KW-0175">Coiled coil</keyword>
<dbReference type="Pfam" id="PF15456">
    <property type="entry name" value="Uds1"/>
    <property type="match status" value="1"/>
</dbReference>
<evidence type="ECO:0000313" key="4">
    <source>
        <dbReference type="EMBL" id="KAF2460608.1"/>
    </source>
</evidence>
<reference evidence="4" key="1">
    <citation type="journal article" date="2020" name="Stud. Mycol.">
        <title>101 Dothideomycetes genomes: a test case for predicting lifestyles and emergence of pathogens.</title>
        <authorList>
            <person name="Haridas S."/>
            <person name="Albert R."/>
            <person name="Binder M."/>
            <person name="Bloem J."/>
            <person name="Labutti K."/>
            <person name="Salamov A."/>
            <person name="Andreopoulos B."/>
            <person name="Baker S."/>
            <person name="Barry K."/>
            <person name="Bills G."/>
            <person name="Bluhm B."/>
            <person name="Cannon C."/>
            <person name="Castanera R."/>
            <person name="Culley D."/>
            <person name="Daum C."/>
            <person name="Ezra D."/>
            <person name="Gonzalez J."/>
            <person name="Henrissat B."/>
            <person name="Kuo A."/>
            <person name="Liang C."/>
            <person name="Lipzen A."/>
            <person name="Lutzoni F."/>
            <person name="Magnuson J."/>
            <person name="Mondo S."/>
            <person name="Nolan M."/>
            <person name="Ohm R."/>
            <person name="Pangilinan J."/>
            <person name="Park H.-J."/>
            <person name="Ramirez L."/>
            <person name="Alfaro M."/>
            <person name="Sun H."/>
            <person name="Tritt A."/>
            <person name="Yoshinaga Y."/>
            <person name="Zwiers L.-H."/>
            <person name="Turgeon B."/>
            <person name="Goodwin S."/>
            <person name="Spatafora J."/>
            <person name="Crous P."/>
            <person name="Grigoriev I."/>
        </authorList>
    </citation>
    <scope>NUCLEOTIDE SEQUENCE</scope>
    <source>
        <strain evidence="4">ATCC 16933</strain>
    </source>
</reference>
<dbReference type="AlphaFoldDB" id="A0A6A6P9Q2"/>
<feature type="region of interest" description="Disordered" evidence="2">
    <location>
        <begin position="44"/>
        <end position="96"/>
    </location>
</feature>
<evidence type="ECO:0000313" key="5">
    <source>
        <dbReference type="Proteomes" id="UP000799766"/>
    </source>
</evidence>